<dbReference type="Pfam" id="PF00406">
    <property type="entry name" value="ADK"/>
    <property type="match status" value="1"/>
</dbReference>
<dbReference type="EMBL" id="JACIGK010000010">
    <property type="protein sequence ID" value="MBB4266022.1"/>
    <property type="molecule type" value="Genomic_DNA"/>
</dbReference>
<comment type="catalytic activity">
    <reaction evidence="5 7">
        <text>AMP + ATP = 2 ADP</text>
        <dbReference type="Rhea" id="RHEA:12973"/>
        <dbReference type="ChEBI" id="CHEBI:30616"/>
        <dbReference type="ChEBI" id="CHEBI:456215"/>
        <dbReference type="ChEBI" id="CHEBI:456216"/>
        <dbReference type="EC" id="2.7.4.3"/>
    </reaction>
</comment>
<evidence type="ECO:0000313" key="10">
    <source>
        <dbReference type="Proteomes" id="UP000554286"/>
    </source>
</evidence>
<evidence type="ECO:0000313" key="9">
    <source>
        <dbReference type="EMBL" id="MBB4266022.1"/>
    </source>
</evidence>
<sequence>MGPPGGGKGTQSKRLEDRHGWRQLSTGDILRKAIAEGSPLGQQVKATMDAGQLVSDELIMAVIGEAIASPACGAGFILDGIPRTLVQADALDAMLEDMNCPLDAVIEVRVPDEVLVARITGRFSCASCGAGYHDSFQKPKVDGVCDSCGGTTFSRRPDDTEETVKGRLDVYHQQTQPLLKVYDKKGLLTVVDGTQSIDAVTEALESALNV</sequence>
<feature type="binding site" evidence="5">
    <location>
        <position position="148"/>
    </location>
    <ligand>
        <name>Zn(2+)</name>
        <dbReference type="ChEBI" id="CHEBI:29105"/>
        <note>structural</note>
    </ligand>
</feature>
<evidence type="ECO:0000256" key="7">
    <source>
        <dbReference type="RuleBase" id="RU003331"/>
    </source>
</evidence>
<feature type="domain" description="Adenylate kinase active site lid" evidence="8">
    <location>
        <begin position="122"/>
        <end position="158"/>
    </location>
</feature>
<gene>
    <name evidence="5" type="primary">adk</name>
    <name evidence="9" type="ORF">GGD89_001648</name>
</gene>
<keyword evidence="4 5" id="KW-0418">Kinase</keyword>
<feature type="binding site" evidence="5">
    <location>
        <begin position="52"/>
        <end position="54"/>
    </location>
    <ligand>
        <name>AMP</name>
        <dbReference type="ChEBI" id="CHEBI:456215"/>
    </ligand>
</feature>
<feature type="binding site" evidence="5">
    <location>
        <position position="26"/>
    </location>
    <ligand>
        <name>AMP</name>
        <dbReference type="ChEBI" id="CHEBI:456215"/>
    </ligand>
</feature>
<dbReference type="NCBIfam" id="NF001380">
    <property type="entry name" value="PRK00279.1-2"/>
    <property type="match status" value="1"/>
</dbReference>
<dbReference type="InterPro" id="IPR036193">
    <property type="entry name" value="ADK_active_lid_dom_sf"/>
</dbReference>
<feature type="binding site" evidence="5">
    <location>
        <position position="145"/>
    </location>
    <ligand>
        <name>Zn(2+)</name>
        <dbReference type="ChEBI" id="CHEBI:29105"/>
        <note>structural</note>
    </ligand>
</feature>
<dbReference type="PANTHER" id="PTHR23359">
    <property type="entry name" value="NUCLEOTIDE KINASE"/>
    <property type="match status" value="1"/>
</dbReference>
<reference evidence="9 10" key="1">
    <citation type="submission" date="2020-08" db="EMBL/GenBank/DDBJ databases">
        <title>Genome sequencing of Purple Non-Sulfur Bacteria from various extreme environments.</title>
        <authorList>
            <person name="Mayer M."/>
        </authorList>
    </citation>
    <scope>NUCLEOTIDE SEQUENCE [LARGE SCALE GENOMIC DNA]</scope>
    <source>
        <strain evidence="9 10">JA131</strain>
    </source>
</reference>
<comment type="similarity">
    <text evidence="5 6">Belongs to the adenylate kinase family.</text>
</comment>
<dbReference type="FunFam" id="3.40.50.300:FF:000106">
    <property type="entry name" value="Adenylate kinase mitochondrial"/>
    <property type="match status" value="1"/>
</dbReference>
<dbReference type="InterPro" id="IPR007862">
    <property type="entry name" value="Adenylate_kinase_lid-dom"/>
</dbReference>
<comment type="domain">
    <text evidence="5">Consists of three domains, a large central CORE domain and two small peripheral domains, NMPbind and LID, which undergo movements during catalysis. The LID domain closes over the site of phosphoryl transfer upon ATP binding. Assembling and dissambling the active center during each catalytic cycle provides an effective means to prevent ATP hydrolysis. Some bacteria have evolved a zinc-coordinating structure that stabilizes the LID domain.</text>
</comment>
<dbReference type="NCBIfam" id="NF001381">
    <property type="entry name" value="PRK00279.1-3"/>
    <property type="match status" value="1"/>
</dbReference>
<comment type="function">
    <text evidence="5">Catalyzes the reversible transfer of the terminal phosphate group between ATP and AMP. Plays an important role in cellular energy homeostasis and in adenine nucleotide metabolism.</text>
</comment>
<feature type="binding site" evidence="5">
    <location>
        <position position="195"/>
    </location>
    <ligand>
        <name>ATP</name>
        <dbReference type="ChEBI" id="CHEBI:30616"/>
    </ligand>
</feature>
<keyword evidence="5" id="KW-0862">Zinc</keyword>
<feature type="binding site" evidence="5">
    <location>
        <position position="156"/>
    </location>
    <ligand>
        <name>AMP</name>
        <dbReference type="ChEBI" id="CHEBI:456215"/>
    </ligand>
</feature>
<protein>
    <recommendedName>
        <fullName evidence="5 7">Adenylate kinase</fullName>
        <shortName evidence="5">AK</shortName>
        <ecNumber evidence="5 7">2.7.4.3</ecNumber>
    </recommendedName>
    <alternativeName>
        <fullName evidence="5">ATP-AMP transphosphorylase</fullName>
    </alternativeName>
    <alternativeName>
        <fullName evidence="5">ATP:AMP phosphotransferase</fullName>
    </alternativeName>
    <alternativeName>
        <fullName evidence="5">Adenylate monophosphate kinase</fullName>
    </alternativeName>
</protein>
<dbReference type="Pfam" id="PF05191">
    <property type="entry name" value="ADK_lid"/>
    <property type="match status" value="1"/>
</dbReference>
<dbReference type="CDD" id="cd01428">
    <property type="entry name" value="ADK"/>
    <property type="match status" value="1"/>
</dbReference>
<feature type="binding site" evidence="5">
    <location>
        <position position="128"/>
    </location>
    <ligand>
        <name>Zn(2+)</name>
        <dbReference type="ChEBI" id="CHEBI:29105"/>
        <note>structural</note>
    </ligand>
</feature>
<evidence type="ECO:0000259" key="8">
    <source>
        <dbReference type="Pfam" id="PF05191"/>
    </source>
</evidence>
<dbReference type="GO" id="GO:0008270">
    <property type="term" value="F:zinc ion binding"/>
    <property type="evidence" value="ECO:0007669"/>
    <property type="project" value="UniProtKB-UniRule"/>
</dbReference>
<feature type="binding site" evidence="5">
    <location>
        <position position="122"/>
    </location>
    <ligand>
        <name>ATP</name>
        <dbReference type="ChEBI" id="CHEBI:30616"/>
    </ligand>
</feature>
<evidence type="ECO:0000256" key="2">
    <source>
        <dbReference type="ARBA" id="ARBA00022727"/>
    </source>
</evidence>
<organism evidence="9 10">
    <name type="scientific">Roseospira visakhapatnamensis</name>
    <dbReference type="NCBI Taxonomy" id="390880"/>
    <lineage>
        <taxon>Bacteria</taxon>
        <taxon>Pseudomonadati</taxon>
        <taxon>Pseudomonadota</taxon>
        <taxon>Alphaproteobacteria</taxon>
        <taxon>Rhodospirillales</taxon>
        <taxon>Rhodospirillaceae</taxon>
        <taxon>Roseospira</taxon>
    </lineage>
</organism>
<dbReference type="SUPFAM" id="SSF57774">
    <property type="entry name" value="Microbial and mitochondrial ADK, insert 'zinc finger' domain"/>
    <property type="match status" value="1"/>
</dbReference>
<dbReference type="Proteomes" id="UP000554286">
    <property type="component" value="Unassembled WGS sequence"/>
</dbReference>
<dbReference type="NCBIfam" id="TIGR01351">
    <property type="entry name" value="adk"/>
    <property type="match status" value="1"/>
</dbReference>
<name>A0A7W6RD01_9PROT</name>
<keyword evidence="3 5" id="KW-0547">Nucleotide-binding</keyword>
<comment type="caution">
    <text evidence="5">Lacks conserved residue(s) required for the propagation of feature annotation.</text>
</comment>
<keyword evidence="5" id="KW-0963">Cytoplasm</keyword>
<feature type="binding site" evidence="5">
    <location>
        <begin position="5"/>
        <end position="10"/>
    </location>
    <ligand>
        <name>ATP</name>
        <dbReference type="ChEBI" id="CHEBI:30616"/>
    </ligand>
</feature>
<keyword evidence="1 5" id="KW-0808">Transferase</keyword>
<dbReference type="NCBIfam" id="NF011100">
    <property type="entry name" value="PRK14527.1"/>
    <property type="match status" value="1"/>
</dbReference>
<accession>A0A7W6RD01</accession>
<dbReference type="SUPFAM" id="SSF52540">
    <property type="entry name" value="P-loop containing nucleoside triphosphate hydrolases"/>
    <property type="match status" value="1"/>
</dbReference>
<dbReference type="UniPathway" id="UPA00588">
    <property type="reaction ID" value="UER00649"/>
</dbReference>
<proteinExistence type="inferred from homology"/>
<dbReference type="InterPro" id="IPR027417">
    <property type="entry name" value="P-loop_NTPase"/>
</dbReference>
<dbReference type="GO" id="GO:0005524">
    <property type="term" value="F:ATP binding"/>
    <property type="evidence" value="ECO:0007669"/>
    <property type="project" value="UniProtKB-UniRule"/>
</dbReference>
<feature type="region of interest" description="NMP" evidence="5">
    <location>
        <begin position="25"/>
        <end position="54"/>
    </location>
</feature>
<feature type="binding site" evidence="5">
    <location>
        <position position="31"/>
    </location>
    <ligand>
        <name>AMP</name>
        <dbReference type="ChEBI" id="CHEBI:456215"/>
    </ligand>
</feature>
<dbReference type="GO" id="GO:0044209">
    <property type="term" value="P:AMP salvage"/>
    <property type="evidence" value="ECO:0007669"/>
    <property type="project" value="UniProtKB-UniRule"/>
</dbReference>
<dbReference type="HAMAP" id="MF_00235">
    <property type="entry name" value="Adenylate_kinase_Adk"/>
    <property type="match status" value="1"/>
</dbReference>
<evidence type="ECO:0000256" key="4">
    <source>
        <dbReference type="ARBA" id="ARBA00022777"/>
    </source>
</evidence>
<keyword evidence="5" id="KW-0479">Metal-binding</keyword>
<comment type="subunit">
    <text evidence="5 7">Monomer.</text>
</comment>
<dbReference type="InterPro" id="IPR006259">
    <property type="entry name" value="Adenyl_kin_sub"/>
</dbReference>
<dbReference type="RefSeq" id="WP_246422899.1">
    <property type="nucleotide sequence ID" value="NZ_JACIGK010000010.1"/>
</dbReference>
<dbReference type="PRINTS" id="PR00094">
    <property type="entry name" value="ADENYLTKNASE"/>
</dbReference>
<feature type="binding site" evidence="5">
    <location>
        <position position="167"/>
    </location>
    <ligand>
        <name>AMP</name>
        <dbReference type="ChEBI" id="CHEBI:456215"/>
    </ligand>
</feature>
<evidence type="ECO:0000256" key="1">
    <source>
        <dbReference type="ARBA" id="ARBA00022679"/>
    </source>
</evidence>
<dbReference type="InterPro" id="IPR000850">
    <property type="entry name" value="Adenylat/UMP-CMP_kin"/>
</dbReference>
<evidence type="ECO:0000256" key="5">
    <source>
        <dbReference type="HAMAP-Rule" id="MF_00235"/>
    </source>
</evidence>
<keyword evidence="5 7" id="KW-0067">ATP-binding</keyword>
<dbReference type="AlphaFoldDB" id="A0A7W6RD01"/>
<dbReference type="InterPro" id="IPR033690">
    <property type="entry name" value="Adenylat_kinase_CS"/>
</dbReference>
<comment type="pathway">
    <text evidence="5">Purine metabolism; AMP biosynthesis via salvage pathway; AMP from ADP: step 1/1.</text>
</comment>
<comment type="subcellular location">
    <subcellularLocation>
        <location evidence="5 7">Cytoplasm</location>
    </subcellularLocation>
</comment>
<keyword evidence="2 5" id="KW-0545">Nucleotide biosynthesis</keyword>
<comment type="caution">
    <text evidence="9">The sequence shown here is derived from an EMBL/GenBank/DDBJ whole genome shotgun (WGS) entry which is preliminary data.</text>
</comment>
<feature type="binding site" evidence="5">
    <location>
        <position position="87"/>
    </location>
    <ligand>
        <name>AMP</name>
        <dbReference type="ChEBI" id="CHEBI:456215"/>
    </ligand>
</feature>
<feature type="binding site" evidence="5">
    <location>
        <position position="125"/>
    </location>
    <ligand>
        <name>Zn(2+)</name>
        <dbReference type="ChEBI" id="CHEBI:29105"/>
        <note>structural</note>
    </ligand>
</feature>
<dbReference type="GO" id="GO:0005737">
    <property type="term" value="C:cytoplasm"/>
    <property type="evidence" value="ECO:0007669"/>
    <property type="project" value="UniProtKB-SubCell"/>
</dbReference>
<dbReference type="Gene3D" id="3.40.50.300">
    <property type="entry name" value="P-loop containing nucleotide triphosphate hydrolases"/>
    <property type="match status" value="1"/>
</dbReference>
<evidence type="ECO:0000256" key="3">
    <source>
        <dbReference type="ARBA" id="ARBA00022741"/>
    </source>
</evidence>
<keyword evidence="10" id="KW-1185">Reference proteome</keyword>
<evidence type="ECO:0000256" key="6">
    <source>
        <dbReference type="RuleBase" id="RU003330"/>
    </source>
</evidence>
<dbReference type="PROSITE" id="PS00113">
    <property type="entry name" value="ADENYLATE_KINASE"/>
    <property type="match status" value="1"/>
</dbReference>
<dbReference type="EC" id="2.7.4.3" evidence="5 7"/>
<dbReference type="GO" id="GO:0004017">
    <property type="term" value="F:AMP kinase activity"/>
    <property type="evidence" value="ECO:0007669"/>
    <property type="project" value="UniProtKB-UniRule"/>
</dbReference>